<proteinExistence type="predicted"/>
<dbReference type="Proteomes" id="UP001600888">
    <property type="component" value="Unassembled WGS sequence"/>
</dbReference>
<evidence type="ECO:0000313" key="1">
    <source>
        <dbReference type="EMBL" id="KAL2292098.1"/>
    </source>
</evidence>
<sequence length="115" mass="12893">MVIPMTSGVMVGYDVFPKGDVPLGDELRPQKQDVTELDMTWDEVATAPLGDVSRAISRPRLRAIEHGSSRHSDPHIKLSGIVRQLRSPKRPSVILIPRETHKTHPTEYTHSHTLL</sequence>
<dbReference type="EMBL" id="JBAWTH010000004">
    <property type="protein sequence ID" value="KAL2292098.1"/>
    <property type="molecule type" value="Genomic_DNA"/>
</dbReference>
<comment type="caution">
    <text evidence="1">The sequence shown here is derived from an EMBL/GenBank/DDBJ whole genome shotgun (WGS) entry which is preliminary data.</text>
</comment>
<name>A0ABR4FBM2_9PEZI</name>
<reference evidence="1 2" key="1">
    <citation type="submission" date="2024-03" db="EMBL/GenBank/DDBJ databases">
        <title>A high-quality draft genome sequence of Diaporthe vaccinii, a causative agent of upright dieback and viscid rot disease in cranberry plants.</title>
        <authorList>
            <person name="Sarrasin M."/>
            <person name="Lang B.F."/>
            <person name="Burger G."/>
        </authorList>
    </citation>
    <scope>NUCLEOTIDE SEQUENCE [LARGE SCALE GENOMIC DNA]</scope>
    <source>
        <strain evidence="1 2">IS7</strain>
    </source>
</reference>
<evidence type="ECO:0000313" key="2">
    <source>
        <dbReference type="Proteomes" id="UP001600888"/>
    </source>
</evidence>
<gene>
    <name evidence="1" type="ORF">FJTKL_10753</name>
</gene>
<accession>A0ABR4FBM2</accession>
<protein>
    <submittedName>
        <fullName evidence="1">Uncharacterized protein</fullName>
    </submittedName>
</protein>
<keyword evidence="2" id="KW-1185">Reference proteome</keyword>
<organism evidence="1 2">
    <name type="scientific">Diaporthe vaccinii</name>
    <dbReference type="NCBI Taxonomy" id="105482"/>
    <lineage>
        <taxon>Eukaryota</taxon>
        <taxon>Fungi</taxon>
        <taxon>Dikarya</taxon>
        <taxon>Ascomycota</taxon>
        <taxon>Pezizomycotina</taxon>
        <taxon>Sordariomycetes</taxon>
        <taxon>Sordariomycetidae</taxon>
        <taxon>Diaporthales</taxon>
        <taxon>Diaporthaceae</taxon>
        <taxon>Diaporthe</taxon>
        <taxon>Diaporthe eres species complex</taxon>
    </lineage>
</organism>